<comment type="caution">
    <text evidence="4">The sequence shown here is derived from an EMBL/GenBank/DDBJ whole genome shotgun (WGS) entry which is preliminary data.</text>
</comment>
<dbReference type="PROSITE" id="PS00463">
    <property type="entry name" value="ZN2_CY6_FUNGAL_1"/>
    <property type="match status" value="1"/>
</dbReference>
<dbReference type="SUPFAM" id="SSF57701">
    <property type="entry name" value="Zn2/Cys6 DNA-binding domain"/>
    <property type="match status" value="1"/>
</dbReference>
<dbReference type="Proteomes" id="UP000654918">
    <property type="component" value="Unassembled WGS sequence"/>
</dbReference>
<dbReference type="InterPro" id="IPR001138">
    <property type="entry name" value="Zn2Cys6_DnaBD"/>
</dbReference>
<keyword evidence="5" id="KW-1185">Reference proteome</keyword>
<gene>
    <name evidence="4" type="ORF">CPLU01_09025</name>
</gene>
<evidence type="ECO:0000256" key="1">
    <source>
        <dbReference type="ARBA" id="ARBA00023242"/>
    </source>
</evidence>
<dbReference type="Pfam" id="PF00172">
    <property type="entry name" value="Zn_clus"/>
    <property type="match status" value="1"/>
</dbReference>
<organism evidence="4 5">
    <name type="scientific">Colletotrichum plurivorum</name>
    <dbReference type="NCBI Taxonomy" id="2175906"/>
    <lineage>
        <taxon>Eukaryota</taxon>
        <taxon>Fungi</taxon>
        <taxon>Dikarya</taxon>
        <taxon>Ascomycota</taxon>
        <taxon>Pezizomycotina</taxon>
        <taxon>Sordariomycetes</taxon>
        <taxon>Hypocreomycetidae</taxon>
        <taxon>Glomerellales</taxon>
        <taxon>Glomerellaceae</taxon>
        <taxon>Colletotrichum</taxon>
        <taxon>Colletotrichum orchidearum species complex</taxon>
    </lineage>
</organism>
<sequence length="505" mass="54881">MFGTLMYDLHHNEPTFVENNPEAVINRNRRGKPHIACEFCRARKLRCNGNANGCDRCKSASQVCKYPATRGVIRKRKQSSASAKGSSQHRQQGLGDSTAPQSPALSDHFSVDPSLLFENHGGDKTASMSQHNPLPSPAMDLPPCSSDILGDIAVGQNESHDQDQIDQWLASCSLLSPNGTIDISSLRPADFGNSWQHNGKDMAYFDDACDSGDDAASSQETQLEDIDMNGTGLYNLCGMARREQKTDSIKDNNETIDGSSSTPCLSASSLDMLLDENFPATSVTPPTDAPTSSRSQPSRKATPVSYKMSTPATSPLSALLESAEATYNKKKSECRCLRLAAHLLEQLGNEGANTEQPTMDGLLNCCREAIKGCDSILGCTLCKSRSESMMLLAMAGQYLSNICEKTVRCYVDVVQQSQASPATTLAGGAAMWFRSYKIESTSERNQVLRCLVTGQLGEFCQLIGKIKARVGTRRAHLAPLVGAERKIQCMRTMLMQCESYRGELA</sequence>
<dbReference type="InterPro" id="IPR036864">
    <property type="entry name" value="Zn2-C6_fun-type_DNA-bd_sf"/>
</dbReference>
<dbReference type="PROSITE" id="PS50048">
    <property type="entry name" value="ZN2_CY6_FUNGAL_2"/>
    <property type="match status" value="1"/>
</dbReference>
<dbReference type="SMART" id="SM00066">
    <property type="entry name" value="GAL4"/>
    <property type="match status" value="1"/>
</dbReference>
<feature type="domain" description="Zn(2)-C6 fungal-type" evidence="3">
    <location>
        <begin position="36"/>
        <end position="66"/>
    </location>
</feature>
<evidence type="ECO:0000313" key="5">
    <source>
        <dbReference type="Proteomes" id="UP000654918"/>
    </source>
</evidence>
<dbReference type="AlphaFoldDB" id="A0A8H6KAP5"/>
<evidence type="ECO:0000259" key="3">
    <source>
        <dbReference type="PROSITE" id="PS50048"/>
    </source>
</evidence>
<feature type="compositionally biased region" description="Polar residues" evidence="2">
    <location>
        <begin position="279"/>
        <end position="299"/>
    </location>
</feature>
<dbReference type="GO" id="GO:0000981">
    <property type="term" value="F:DNA-binding transcription factor activity, RNA polymerase II-specific"/>
    <property type="evidence" value="ECO:0007669"/>
    <property type="project" value="InterPro"/>
</dbReference>
<protein>
    <submittedName>
        <fullName evidence="4">C6 zinc finger domain protein</fullName>
    </submittedName>
</protein>
<dbReference type="GO" id="GO:0008270">
    <property type="term" value="F:zinc ion binding"/>
    <property type="evidence" value="ECO:0007669"/>
    <property type="project" value="InterPro"/>
</dbReference>
<keyword evidence="1" id="KW-0539">Nucleus</keyword>
<dbReference type="EMBL" id="WIGO01000136">
    <property type="protein sequence ID" value="KAF6827556.1"/>
    <property type="molecule type" value="Genomic_DNA"/>
</dbReference>
<feature type="region of interest" description="Disordered" evidence="2">
    <location>
        <begin position="278"/>
        <end position="309"/>
    </location>
</feature>
<evidence type="ECO:0000256" key="2">
    <source>
        <dbReference type="SAM" id="MobiDB-lite"/>
    </source>
</evidence>
<feature type="compositionally biased region" description="Low complexity" evidence="2">
    <location>
        <begin position="79"/>
        <end position="88"/>
    </location>
</feature>
<dbReference type="CDD" id="cd00067">
    <property type="entry name" value="GAL4"/>
    <property type="match status" value="1"/>
</dbReference>
<proteinExistence type="predicted"/>
<name>A0A8H6KAP5_9PEZI</name>
<dbReference type="Gene3D" id="4.10.240.10">
    <property type="entry name" value="Zn(2)-C6 fungal-type DNA-binding domain"/>
    <property type="match status" value="1"/>
</dbReference>
<feature type="compositionally biased region" description="Polar residues" evidence="2">
    <location>
        <begin position="89"/>
        <end position="104"/>
    </location>
</feature>
<evidence type="ECO:0000313" key="4">
    <source>
        <dbReference type="EMBL" id="KAF6827556.1"/>
    </source>
</evidence>
<feature type="region of interest" description="Disordered" evidence="2">
    <location>
        <begin position="74"/>
        <end position="146"/>
    </location>
</feature>
<accession>A0A8H6KAP5</accession>
<reference evidence="4" key="1">
    <citation type="journal article" date="2020" name="Phytopathology">
        <title>Genome Sequence Resources of Colletotrichum truncatum, C. plurivorum, C. musicola, and C. sojae: Four Species Pathogenic to Soybean (Glycine max).</title>
        <authorList>
            <person name="Rogerio F."/>
            <person name="Boufleur T.R."/>
            <person name="Ciampi-Guillardi M."/>
            <person name="Sukno S.A."/>
            <person name="Thon M.R."/>
            <person name="Massola Junior N.S."/>
            <person name="Baroncelli R."/>
        </authorList>
    </citation>
    <scope>NUCLEOTIDE SEQUENCE</scope>
    <source>
        <strain evidence="4">LFN00145</strain>
    </source>
</reference>